<dbReference type="Proteomes" id="UP001148629">
    <property type="component" value="Unassembled WGS sequence"/>
</dbReference>
<reference evidence="1" key="1">
    <citation type="submission" date="2022-08" db="EMBL/GenBank/DDBJ databases">
        <title>Genome Sequence of Fusarium decemcellulare.</title>
        <authorList>
            <person name="Buettner E."/>
        </authorList>
    </citation>
    <scope>NUCLEOTIDE SEQUENCE</scope>
    <source>
        <strain evidence="1">Babe19</strain>
    </source>
</reference>
<comment type="caution">
    <text evidence="1">The sequence shown here is derived from an EMBL/GenBank/DDBJ whole genome shotgun (WGS) entry which is preliminary data.</text>
</comment>
<accession>A0ACC1RRP9</accession>
<name>A0ACC1RRP9_9HYPO</name>
<gene>
    <name evidence="1" type="ORF">NM208_g12555</name>
</gene>
<sequence length="162" mass="18645">MQPEDTPPTSTLVATAEAYMQVFTTLNPETISEILSQDYKHDLAPSSTNFPAPFNRESFMAHIKNLSTLLRSFPVRSKQTWPNPSLRQVLIWADSETIFHDHLRDSDGEEWTSRGEYMWLLTMDKTGHKVEKVLEFLDSKSVDEIRDLMTRALARKKALDES</sequence>
<evidence type="ECO:0000313" key="2">
    <source>
        <dbReference type="Proteomes" id="UP001148629"/>
    </source>
</evidence>
<evidence type="ECO:0000313" key="1">
    <source>
        <dbReference type="EMBL" id="KAJ3523166.1"/>
    </source>
</evidence>
<dbReference type="EMBL" id="JANRMS010002303">
    <property type="protein sequence ID" value="KAJ3523166.1"/>
    <property type="molecule type" value="Genomic_DNA"/>
</dbReference>
<proteinExistence type="predicted"/>
<protein>
    <submittedName>
        <fullName evidence="1">Uncharacterized protein</fullName>
    </submittedName>
</protein>
<keyword evidence="2" id="KW-1185">Reference proteome</keyword>
<organism evidence="1 2">
    <name type="scientific">Fusarium decemcellulare</name>
    <dbReference type="NCBI Taxonomy" id="57161"/>
    <lineage>
        <taxon>Eukaryota</taxon>
        <taxon>Fungi</taxon>
        <taxon>Dikarya</taxon>
        <taxon>Ascomycota</taxon>
        <taxon>Pezizomycotina</taxon>
        <taxon>Sordariomycetes</taxon>
        <taxon>Hypocreomycetidae</taxon>
        <taxon>Hypocreales</taxon>
        <taxon>Nectriaceae</taxon>
        <taxon>Fusarium</taxon>
        <taxon>Fusarium decemcellulare species complex</taxon>
    </lineage>
</organism>